<reference evidence="1 2" key="1">
    <citation type="submission" date="2024-04" db="EMBL/GenBank/DDBJ databases">
        <title>Draft genome sequence of Sessilibacter corallicola NBRC 116591.</title>
        <authorList>
            <person name="Miyakawa T."/>
            <person name="Kusuya Y."/>
            <person name="Miura T."/>
        </authorList>
    </citation>
    <scope>NUCLEOTIDE SEQUENCE [LARGE SCALE GENOMIC DNA]</scope>
    <source>
        <strain evidence="1 2">KU-00831-HH</strain>
    </source>
</reference>
<organism evidence="1 2">
    <name type="scientific">Sessilibacter corallicola</name>
    <dbReference type="NCBI Taxonomy" id="2904075"/>
    <lineage>
        <taxon>Bacteria</taxon>
        <taxon>Pseudomonadati</taxon>
        <taxon>Pseudomonadota</taxon>
        <taxon>Gammaproteobacteria</taxon>
        <taxon>Cellvibrionales</taxon>
        <taxon>Cellvibrionaceae</taxon>
        <taxon>Sessilibacter</taxon>
    </lineage>
</organism>
<evidence type="ECO:0000313" key="1">
    <source>
        <dbReference type="EMBL" id="GAA6168475.1"/>
    </source>
</evidence>
<comment type="caution">
    <text evidence="1">The sequence shown here is derived from an EMBL/GenBank/DDBJ whole genome shotgun (WGS) entry which is preliminary data.</text>
</comment>
<protein>
    <submittedName>
        <fullName evidence="1">Uncharacterized protein</fullName>
    </submittedName>
</protein>
<evidence type="ECO:0000313" key="2">
    <source>
        <dbReference type="Proteomes" id="UP001465153"/>
    </source>
</evidence>
<dbReference type="Proteomes" id="UP001465153">
    <property type="component" value="Unassembled WGS sequence"/>
</dbReference>
<gene>
    <name evidence="1" type="ORF">NBRC116591_22860</name>
</gene>
<accession>A0ABQ0A9Z6</accession>
<sequence>MTYEVEGGIHVEAKKRLGSFKGFLEKTSSTKNLNILEILKCIARLDMGISNETFAGH</sequence>
<keyword evidence="2" id="KW-1185">Reference proteome</keyword>
<dbReference type="EMBL" id="BAABWN010000007">
    <property type="protein sequence ID" value="GAA6168475.1"/>
    <property type="molecule type" value="Genomic_DNA"/>
</dbReference>
<proteinExistence type="predicted"/>
<name>A0ABQ0A9Z6_9GAMM</name>